<dbReference type="InterPro" id="IPR043502">
    <property type="entry name" value="DNA/RNA_pol_sf"/>
</dbReference>
<name>A0A834DM00_9CHIR</name>
<proteinExistence type="predicted"/>
<comment type="caution">
    <text evidence="3">The sequence shown here is derived from an EMBL/GenBank/DDBJ whole genome shotgun (WGS) entry which is preliminary data.</text>
</comment>
<gene>
    <name evidence="3" type="ORF">HJG60_008260</name>
</gene>
<dbReference type="AlphaFoldDB" id="A0A834DM00"/>
<sequence length="265" mass="30869">MKKKRERTQINTIRNERGEITTDTTEIQSIVRNYYEELYAKKFQNLDEMGTFLEKYNLTKLSEEEAESLNRPITPDEIEAGIKKLPTHKSPGLDGFTRECYKAFKEELTPILHRLFQKIQNDGRLPNSFYEASIILIPKPDKDTTKKENFRPISLMNINPKILNNILANHIQQYIKQIIHNDQVGFIPGMQGWYNIRKSVNVVHHINKSKDKNHMIISMDMEKAFDKVQHPFMIKTLRKVGIEGALLNIIKAIYERSTVNIILSG</sequence>
<evidence type="ECO:0000256" key="1">
    <source>
        <dbReference type="ARBA" id="ARBA00012493"/>
    </source>
</evidence>
<evidence type="ECO:0000313" key="3">
    <source>
        <dbReference type="EMBL" id="KAF6088435.1"/>
    </source>
</evidence>
<dbReference type="PANTHER" id="PTHR19446">
    <property type="entry name" value="REVERSE TRANSCRIPTASES"/>
    <property type="match status" value="1"/>
</dbReference>
<dbReference type="CDD" id="cd01650">
    <property type="entry name" value="RT_nLTR_like"/>
    <property type="match status" value="1"/>
</dbReference>
<organism evidence="3 4">
    <name type="scientific">Phyllostomus discolor</name>
    <name type="common">pale spear-nosed bat</name>
    <dbReference type="NCBI Taxonomy" id="89673"/>
    <lineage>
        <taxon>Eukaryota</taxon>
        <taxon>Metazoa</taxon>
        <taxon>Chordata</taxon>
        <taxon>Craniata</taxon>
        <taxon>Vertebrata</taxon>
        <taxon>Euteleostomi</taxon>
        <taxon>Mammalia</taxon>
        <taxon>Eutheria</taxon>
        <taxon>Laurasiatheria</taxon>
        <taxon>Chiroptera</taxon>
        <taxon>Yangochiroptera</taxon>
        <taxon>Phyllostomidae</taxon>
        <taxon>Phyllostominae</taxon>
        <taxon>Phyllostomus</taxon>
    </lineage>
</organism>
<reference evidence="3 4" key="1">
    <citation type="journal article" date="2020" name="Nature">
        <title>Six reference-quality genomes reveal evolution of bat adaptations.</title>
        <authorList>
            <person name="Jebb D."/>
            <person name="Huang Z."/>
            <person name="Pippel M."/>
            <person name="Hughes G.M."/>
            <person name="Lavrichenko K."/>
            <person name="Devanna P."/>
            <person name="Winkler S."/>
            <person name="Jermiin L.S."/>
            <person name="Skirmuntt E.C."/>
            <person name="Katzourakis A."/>
            <person name="Burkitt-Gray L."/>
            <person name="Ray D.A."/>
            <person name="Sullivan K.A.M."/>
            <person name="Roscito J.G."/>
            <person name="Kirilenko B.M."/>
            <person name="Davalos L.M."/>
            <person name="Corthals A.P."/>
            <person name="Power M.L."/>
            <person name="Jones G."/>
            <person name="Ransome R.D."/>
            <person name="Dechmann D.K.N."/>
            <person name="Locatelli A.G."/>
            <person name="Puechmaille S.J."/>
            <person name="Fedrigo O."/>
            <person name="Jarvis E.D."/>
            <person name="Hiller M."/>
            <person name="Vernes S.C."/>
            <person name="Myers E.W."/>
            <person name="Teeling E.C."/>
        </authorList>
    </citation>
    <scope>NUCLEOTIDE SEQUENCE [LARGE SCALE GENOMIC DNA]</scope>
    <source>
        <strain evidence="3">Bat1K_MPI-CBG_1</strain>
    </source>
</reference>
<evidence type="ECO:0000313" key="4">
    <source>
        <dbReference type="Proteomes" id="UP000664940"/>
    </source>
</evidence>
<protein>
    <recommendedName>
        <fullName evidence="1">RNA-directed DNA polymerase</fullName>
        <ecNumber evidence="1">2.7.7.49</ecNumber>
    </recommendedName>
</protein>
<dbReference type="GO" id="GO:0003964">
    <property type="term" value="F:RNA-directed DNA polymerase activity"/>
    <property type="evidence" value="ECO:0007669"/>
    <property type="project" value="UniProtKB-EC"/>
</dbReference>
<dbReference type="EC" id="2.7.7.49" evidence="1"/>
<dbReference type="Proteomes" id="UP000664940">
    <property type="component" value="Unassembled WGS sequence"/>
</dbReference>
<feature type="domain" description="Reverse transcriptase" evidence="2">
    <location>
        <begin position="118"/>
        <end position="265"/>
    </location>
</feature>
<evidence type="ECO:0000259" key="2">
    <source>
        <dbReference type="PROSITE" id="PS50878"/>
    </source>
</evidence>
<accession>A0A834DM00</accession>
<dbReference type="Pfam" id="PF00078">
    <property type="entry name" value="RVT_1"/>
    <property type="match status" value="1"/>
</dbReference>
<dbReference type="SUPFAM" id="SSF56672">
    <property type="entry name" value="DNA/RNA polymerases"/>
    <property type="match status" value="1"/>
</dbReference>
<dbReference type="InterPro" id="IPR000477">
    <property type="entry name" value="RT_dom"/>
</dbReference>
<dbReference type="PROSITE" id="PS50878">
    <property type="entry name" value="RT_POL"/>
    <property type="match status" value="1"/>
</dbReference>
<dbReference type="EMBL" id="JABVXQ010000010">
    <property type="protein sequence ID" value="KAF6088435.1"/>
    <property type="molecule type" value="Genomic_DNA"/>
</dbReference>